<reference evidence="8 9" key="1">
    <citation type="journal article" date="2016" name="Nat. Commun.">
        <title>Thousands of microbial genomes shed light on interconnected biogeochemical processes in an aquifer system.</title>
        <authorList>
            <person name="Anantharaman K."/>
            <person name="Brown C.T."/>
            <person name="Hug L.A."/>
            <person name="Sharon I."/>
            <person name="Castelle C.J."/>
            <person name="Probst A.J."/>
            <person name="Thomas B.C."/>
            <person name="Singh A."/>
            <person name="Wilkins M.J."/>
            <person name="Karaoz U."/>
            <person name="Brodie E.L."/>
            <person name="Williams K.H."/>
            <person name="Hubbard S.S."/>
            <person name="Banfield J.F."/>
        </authorList>
    </citation>
    <scope>NUCLEOTIDE SEQUENCE [LARGE SCALE GENOMIC DNA]</scope>
</reference>
<comment type="caution">
    <text evidence="8">The sequence shown here is derived from an EMBL/GenBank/DDBJ whole genome shotgun (WGS) entry which is preliminary data.</text>
</comment>
<evidence type="ECO:0000256" key="2">
    <source>
        <dbReference type="ARBA" id="ARBA00022475"/>
    </source>
</evidence>
<evidence type="ECO:0000259" key="7">
    <source>
        <dbReference type="Pfam" id="PF13396"/>
    </source>
</evidence>
<dbReference type="Proteomes" id="UP000176451">
    <property type="component" value="Unassembled WGS sequence"/>
</dbReference>
<gene>
    <name evidence="8" type="ORF">A3F08_02050</name>
</gene>
<evidence type="ECO:0000256" key="4">
    <source>
        <dbReference type="ARBA" id="ARBA00022989"/>
    </source>
</evidence>
<name>A0A1F5EFD3_9BACT</name>
<feature type="transmembrane region" description="Helical" evidence="6">
    <location>
        <begin position="6"/>
        <end position="27"/>
    </location>
</feature>
<evidence type="ECO:0000256" key="3">
    <source>
        <dbReference type="ARBA" id="ARBA00022692"/>
    </source>
</evidence>
<dbReference type="GO" id="GO:0005886">
    <property type="term" value="C:plasma membrane"/>
    <property type="evidence" value="ECO:0007669"/>
    <property type="project" value="UniProtKB-SubCell"/>
</dbReference>
<dbReference type="AlphaFoldDB" id="A0A1F5EFD3"/>
<keyword evidence="4 6" id="KW-1133">Transmembrane helix</keyword>
<organism evidence="8 9">
    <name type="scientific">Candidatus Berkelbacteria bacterium RIFCSPHIGHO2_12_FULL_36_9</name>
    <dbReference type="NCBI Taxonomy" id="1797469"/>
    <lineage>
        <taxon>Bacteria</taxon>
        <taxon>Candidatus Berkelbacteria</taxon>
    </lineage>
</organism>
<evidence type="ECO:0000256" key="5">
    <source>
        <dbReference type="ARBA" id="ARBA00023136"/>
    </source>
</evidence>
<protein>
    <recommendedName>
        <fullName evidence="7">Cardiolipin synthase N-terminal domain-containing protein</fullName>
    </recommendedName>
</protein>
<evidence type="ECO:0000313" key="8">
    <source>
        <dbReference type="EMBL" id="OGD66093.1"/>
    </source>
</evidence>
<dbReference type="EMBL" id="MEZV01000045">
    <property type="protein sequence ID" value="OGD66093.1"/>
    <property type="molecule type" value="Genomic_DNA"/>
</dbReference>
<proteinExistence type="predicted"/>
<keyword evidence="3 6" id="KW-0812">Transmembrane</keyword>
<evidence type="ECO:0000256" key="1">
    <source>
        <dbReference type="ARBA" id="ARBA00004651"/>
    </source>
</evidence>
<accession>A0A1F5EFD3</accession>
<feature type="transmembrane region" description="Helical" evidence="6">
    <location>
        <begin position="39"/>
        <end position="62"/>
    </location>
</feature>
<dbReference type="InterPro" id="IPR027379">
    <property type="entry name" value="CLS_N"/>
</dbReference>
<dbReference type="Pfam" id="PF13396">
    <property type="entry name" value="PLDc_N"/>
    <property type="match status" value="1"/>
</dbReference>
<keyword evidence="5 6" id="KW-0472">Membrane</keyword>
<evidence type="ECO:0000313" key="9">
    <source>
        <dbReference type="Proteomes" id="UP000176451"/>
    </source>
</evidence>
<comment type="subcellular location">
    <subcellularLocation>
        <location evidence="1">Cell membrane</location>
        <topology evidence="1">Multi-pass membrane protein</topology>
    </subcellularLocation>
</comment>
<keyword evidence="2" id="KW-1003">Cell membrane</keyword>
<sequence length="81" mass="8869">MMIVWIVVAVVSLISLILWIWALVDCLKRQFPGSEKTTWIVVLIVSFFLGLGLIGAVIYLIAGKKKGTLSVVPQPTAVSKE</sequence>
<evidence type="ECO:0000256" key="6">
    <source>
        <dbReference type="SAM" id="Phobius"/>
    </source>
</evidence>
<feature type="domain" description="Cardiolipin synthase N-terminal" evidence="7">
    <location>
        <begin position="17"/>
        <end position="63"/>
    </location>
</feature>